<evidence type="ECO:0000256" key="1">
    <source>
        <dbReference type="SAM" id="MobiDB-lite"/>
    </source>
</evidence>
<dbReference type="KEGG" id="ker:91104757"/>
<accession>A0AAX4KNX7</accession>
<feature type="compositionally biased region" description="Basic residues" evidence="1">
    <location>
        <begin position="373"/>
        <end position="385"/>
    </location>
</feature>
<keyword evidence="3" id="KW-1185">Reference proteome</keyword>
<feature type="compositionally biased region" description="Acidic residues" evidence="1">
    <location>
        <begin position="84"/>
        <end position="97"/>
    </location>
</feature>
<dbReference type="EMBL" id="CP144089">
    <property type="protein sequence ID" value="WWD07849.1"/>
    <property type="molecule type" value="Genomic_DNA"/>
</dbReference>
<feature type="region of interest" description="Disordered" evidence="1">
    <location>
        <begin position="1"/>
        <end position="33"/>
    </location>
</feature>
<name>A0AAX4KNX7_9TREE</name>
<dbReference type="Proteomes" id="UP001358614">
    <property type="component" value="Chromosome 1"/>
</dbReference>
<dbReference type="RefSeq" id="XP_066085816.1">
    <property type="nucleotide sequence ID" value="XM_066229719.1"/>
</dbReference>
<feature type="compositionally biased region" description="Low complexity" evidence="1">
    <location>
        <begin position="1"/>
        <end position="11"/>
    </location>
</feature>
<feature type="compositionally biased region" description="Basic and acidic residues" evidence="1">
    <location>
        <begin position="339"/>
        <end position="358"/>
    </location>
</feature>
<feature type="compositionally biased region" description="Polar residues" evidence="1">
    <location>
        <begin position="100"/>
        <end position="110"/>
    </location>
</feature>
<dbReference type="AlphaFoldDB" id="A0AAX4KNX7"/>
<dbReference type="GeneID" id="91104757"/>
<reference evidence="2 3" key="1">
    <citation type="submission" date="2024-01" db="EMBL/GenBank/DDBJ databases">
        <title>Comparative genomics of Cryptococcus and Kwoniella reveals pathogenesis evolution and contrasting modes of karyotype evolution via chromosome fusion or intercentromeric recombination.</title>
        <authorList>
            <person name="Coelho M.A."/>
            <person name="David-Palma M."/>
            <person name="Shea T."/>
            <person name="Bowers K."/>
            <person name="McGinley-Smith S."/>
            <person name="Mohammad A.W."/>
            <person name="Gnirke A."/>
            <person name="Yurkov A.M."/>
            <person name="Nowrousian M."/>
            <person name="Sun S."/>
            <person name="Cuomo C.A."/>
            <person name="Heitman J."/>
        </authorList>
    </citation>
    <scope>NUCLEOTIDE SEQUENCE [LARGE SCALE GENOMIC DNA]</scope>
    <source>
        <strain evidence="2 3">PYCC6329</strain>
    </source>
</reference>
<gene>
    <name evidence="2" type="ORF">V865_005956</name>
</gene>
<evidence type="ECO:0008006" key="4">
    <source>
        <dbReference type="Google" id="ProtNLM"/>
    </source>
</evidence>
<sequence>MSSFPVSSSRRSFWRDESPAITPGSPGPSRLSKHDVENYLSFATHLDRTEEYDLSWRLSHPPDAHRQQKVPIPVAAESERGMEDESELEDLDEEVGTENEGGNHQSSSPSKLRRVDGPGFAPSYQDVSGVLHKNKKRKRDDKDKERESIKWPLSTAELDKQSQQKGGIGIDSLEDTVKSFAMSYIRLNGLKSPYTDCKQSKGEGEESLSAQIFDPDLEQEIESNLPDDFIKSTKKYLNRMLMNLAVIRPADIGKKRRLMGTIDWMGVLSAASLDKDFEPLVKGANGRLRELYKVDDHDLLIHRLGILHRSEANPEESILDSLYDTVLPKTNHAIRPHQSQKELENRAEKRRLKEESRLAKLSTQSSSIPANPKPKRTKGKYTKRD</sequence>
<feature type="compositionally biased region" description="Basic and acidic residues" evidence="1">
    <location>
        <begin position="140"/>
        <end position="149"/>
    </location>
</feature>
<feature type="region of interest" description="Disordered" evidence="1">
    <location>
        <begin position="60"/>
        <end position="164"/>
    </location>
</feature>
<proteinExistence type="predicted"/>
<organism evidence="2 3">
    <name type="scientific">Kwoniella europaea PYCC6329</name>
    <dbReference type="NCBI Taxonomy" id="1423913"/>
    <lineage>
        <taxon>Eukaryota</taxon>
        <taxon>Fungi</taxon>
        <taxon>Dikarya</taxon>
        <taxon>Basidiomycota</taxon>
        <taxon>Agaricomycotina</taxon>
        <taxon>Tremellomycetes</taxon>
        <taxon>Tremellales</taxon>
        <taxon>Cryptococcaceae</taxon>
        <taxon>Kwoniella</taxon>
    </lineage>
</organism>
<evidence type="ECO:0000313" key="3">
    <source>
        <dbReference type="Proteomes" id="UP001358614"/>
    </source>
</evidence>
<protein>
    <recommendedName>
        <fullName evidence="4">Rrn9 domain-containing protein</fullName>
    </recommendedName>
</protein>
<feature type="region of interest" description="Disordered" evidence="1">
    <location>
        <begin position="335"/>
        <end position="385"/>
    </location>
</feature>
<evidence type="ECO:0000313" key="2">
    <source>
        <dbReference type="EMBL" id="WWD07849.1"/>
    </source>
</evidence>